<name>A0A1I5P3J7_9BACT</name>
<keyword evidence="2" id="KW-1185">Reference proteome</keyword>
<protein>
    <submittedName>
        <fullName evidence="1">Uncharacterized protein</fullName>
    </submittedName>
</protein>
<dbReference type="AlphaFoldDB" id="A0A1I5P3J7"/>
<accession>A0A1I5P3J7</accession>
<proteinExistence type="predicted"/>
<dbReference type="OrthoDB" id="9944155at2"/>
<dbReference type="EMBL" id="FOXH01000002">
    <property type="protein sequence ID" value="SFP28629.1"/>
    <property type="molecule type" value="Genomic_DNA"/>
</dbReference>
<dbReference type="STRING" id="1079859.SAMN04515674_102259"/>
<dbReference type="Proteomes" id="UP000199306">
    <property type="component" value="Unassembled WGS sequence"/>
</dbReference>
<organism evidence="1 2">
    <name type="scientific">Pseudarcicella hirudinis</name>
    <dbReference type="NCBI Taxonomy" id="1079859"/>
    <lineage>
        <taxon>Bacteria</taxon>
        <taxon>Pseudomonadati</taxon>
        <taxon>Bacteroidota</taxon>
        <taxon>Cytophagia</taxon>
        <taxon>Cytophagales</taxon>
        <taxon>Flectobacillaceae</taxon>
        <taxon>Pseudarcicella</taxon>
    </lineage>
</organism>
<sequence length="192" mass="21490">MKKILLLLPLLLLLCLWSCNIWNPWSKALSSEDSLKISQKYLKNRVYNVSFKRKEGTLGDLGLNIDSSQAANMHNEFMKTLIMSPETAPGSGNHLVSWNKNLKGWAIPVSQIKRIITQPYATCDTIRIYIGIQPKTNHPTLIFLGSAFNGKWSSLIFGKSNHVLRSTAGSAANDEIYEYVDPCLPTCAQNSF</sequence>
<reference evidence="1 2" key="1">
    <citation type="submission" date="2016-10" db="EMBL/GenBank/DDBJ databases">
        <authorList>
            <person name="de Groot N.N."/>
        </authorList>
    </citation>
    <scope>NUCLEOTIDE SEQUENCE [LARGE SCALE GENOMIC DNA]</scope>
    <source>
        <strain evidence="2">E92,LMG 26720,CCM 7988</strain>
    </source>
</reference>
<dbReference type="RefSeq" id="WP_092012764.1">
    <property type="nucleotide sequence ID" value="NZ_FOXH01000002.1"/>
</dbReference>
<evidence type="ECO:0000313" key="2">
    <source>
        <dbReference type="Proteomes" id="UP000199306"/>
    </source>
</evidence>
<gene>
    <name evidence="1" type="ORF">SAMN04515674_102259</name>
</gene>
<evidence type="ECO:0000313" key="1">
    <source>
        <dbReference type="EMBL" id="SFP28629.1"/>
    </source>
</evidence>